<dbReference type="PANTHER" id="PTHR23275:SF100">
    <property type="entry name" value="EGF-LIKE DOMAIN-CONTAINING PROTEIN"/>
    <property type="match status" value="1"/>
</dbReference>
<evidence type="ECO:0000259" key="3">
    <source>
        <dbReference type="SMART" id="SM00181"/>
    </source>
</evidence>
<dbReference type="AlphaFoldDB" id="V6TTM2"/>
<dbReference type="SMART" id="SM00181">
    <property type="entry name" value="EGF"/>
    <property type="match status" value="6"/>
</dbReference>
<dbReference type="SUPFAM" id="SSF57184">
    <property type="entry name" value="Growth factor receptor domain"/>
    <property type="match status" value="3"/>
</dbReference>
<proteinExistence type="predicted"/>
<name>V6TTM2_GIAIN</name>
<dbReference type="VEuPathDB" id="GiardiaDB:GL50803_0032933"/>
<evidence type="ECO:0000313" key="5">
    <source>
        <dbReference type="Proteomes" id="UP000018040"/>
    </source>
</evidence>
<organism evidence="4 5">
    <name type="scientific">Giardia intestinalis</name>
    <name type="common">Giardia lamblia</name>
    <dbReference type="NCBI Taxonomy" id="5741"/>
    <lineage>
        <taxon>Eukaryota</taxon>
        <taxon>Metamonada</taxon>
        <taxon>Diplomonadida</taxon>
        <taxon>Hexamitidae</taxon>
        <taxon>Giardiinae</taxon>
        <taxon>Giardia</taxon>
    </lineage>
</organism>
<dbReference type="SMART" id="SM00261">
    <property type="entry name" value="FU"/>
    <property type="match status" value="6"/>
</dbReference>
<dbReference type="Proteomes" id="UP000018040">
    <property type="component" value="Unassembled WGS sequence"/>
</dbReference>
<keyword evidence="1" id="KW-1133">Transmembrane helix</keyword>
<feature type="signal peptide" evidence="2">
    <location>
        <begin position="1"/>
        <end position="17"/>
    </location>
</feature>
<protein>
    <submittedName>
        <fullName evidence="4">Variant-specific surface protein</fullName>
    </submittedName>
</protein>
<feature type="domain" description="EGF-like" evidence="3">
    <location>
        <begin position="188"/>
        <end position="224"/>
    </location>
</feature>
<feature type="transmembrane region" description="Helical" evidence="1">
    <location>
        <begin position="583"/>
        <end position="607"/>
    </location>
</feature>
<accession>V6TTM2</accession>
<evidence type="ECO:0000256" key="2">
    <source>
        <dbReference type="SAM" id="SignalP"/>
    </source>
</evidence>
<reference evidence="5" key="1">
    <citation type="submission" date="2012-02" db="EMBL/GenBank/DDBJ databases">
        <title>Genome sequencing of Giardia lamblia Genotypes A2 and B isolates (DH and GS) and comparative analysis with the genomes of Genotypes A1 and E (WB and Pig).</title>
        <authorList>
            <person name="Adam R."/>
            <person name="Dahlstrom E."/>
            <person name="Martens C."/>
            <person name="Bruno D."/>
            <person name="Barbian K."/>
            <person name="Porcella S.F."/>
            <person name="Nash T."/>
        </authorList>
    </citation>
    <scope>NUCLEOTIDE SEQUENCE</scope>
    <source>
        <strain evidence="5">GS</strain>
    </source>
</reference>
<dbReference type="InterPro" id="IPR005127">
    <property type="entry name" value="Giardia_VSP"/>
</dbReference>
<dbReference type="InterPro" id="IPR006212">
    <property type="entry name" value="Furin_repeat"/>
</dbReference>
<dbReference type="InterPro" id="IPR052798">
    <property type="entry name" value="Giardia_VSA"/>
</dbReference>
<dbReference type="Pfam" id="PF03302">
    <property type="entry name" value="VSP"/>
    <property type="match status" value="3"/>
</dbReference>
<sequence>MFFELALLGCILQIAQAACIEQTADQQTTKCKTGKCDVTIGGSQYCSECSMTTEFPINGVCTTEKDNNAGCTAAGKCTSCGDGYFLHKGGCYKKGQQPGQTICTDTSSTQGHCKSCASGYFNNPAATDNTKESCIACGDAAGADNYKGRDKCATCDSSKLPVSGGGTITCTACVDGYFANSSGTTCTPCTGDCQTCKGAATQCTSCKTNYLKITDSAGAFGECVTDQQCTSTHFPTTTTDGKKICTLCSDAANGGIDGCTTCTPKTAASLAETPSVTCSACKSGTKKPSADGTKCVECTTEGCAKCSDEGVCVECDSSHYLTPTSQCVDSCDKLGGYYKDSNNVCKPCSPECASCTAAGANKCLSCPAGKALKYTSESNISGGGSCVDECKTGANGCADCGAVIGGSRYCSKCSDTNQAPLNGNCAANTMRTQFCTTAKDGACTQCANGYFLLDGGCYQTTRQPGSQVCTQAGSNGQCSQCANTLSPNDGVCPSCPAGCSKCTTSSNSQICSECLAGYYKSGTSCVKCSENSTNGGNTIKGVPNCVSCAPPTTSGTVTCYVTQEPTVDPTDPSVNKTGLSSGAIAGISVAVIVVVGGLVGFLCWWFVCRGKA</sequence>
<reference evidence="4 5" key="2">
    <citation type="journal article" date="2013" name="Genome Biol. Evol.">
        <title>Genome sequencing of Giardia lamblia genotypes A2 and B isolates (DH and GS) and comparative analysis with the genomes of genotypes A1 and E (WB and Pig).</title>
        <authorList>
            <person name="Adam R.D."/>
            <person name="Dahlstrom E.W."/>
            <person name="Martens C.A."/>
            <person name="Bruno D.P."/>
            <person name="Barbian K.D."/>
            <person name="Ricklefs S.M."/>
            <person name="Hernandez M.M."/>
            <person name="Narla N.P."/>
            <person name="Patel R.B."/>
            <person name="Porcella S.F."/>
            <person name="Nash T.E."/>
        </authorList>
    </citation>
    <scope>NUCLEOTIDE SEQUENCE [LARGE SCALE GENOMIC DNA]</scope>
    <source>
        <strain evidence="4 5">GS</strain>
    </source>
</reference>
<dbReference type="EMBL" id="AHHH01000240">
    <property type="protein sequence ID" value="ESU40365.1"/>
    <property type="molecule type" value="Genomic_DNA"/>
</dbReference>
<dbReference type="VEuPathDB" id="GiardiaDB:DHA2_151233"/>
<feature type="domain" description="EGF-like" evidence="3">
    <location>
        <begin position="297"/>
        <end position="328"/>
    </location>
</feature>
<comment type="caution">
    <text evidence="4">The sequence shown here is derived from an EMBL/GenBank/DDBJ whole genome shotgun (WGS) entry which is preliminary data.</text>
</comment>
<feature type="domain" description="EGF-like" evidence="3">
    <location>
        <begin position="494"/>
        <end position="526"/>
    </location>
</feature>
<evidence type="ECO:0000256" key="1">
    <source>
        <dbReference type="SAM" id="Phobius"/>
    </source>
</evidence>
<keyword evidence="1" id="KW-0812">Transmembrane</keyword>
<feature type="chain" id="PRO_5004753661" evidence="2">
    <location>
        <begin position="18"/>
        <end position="612"/>
    </location>
</feature>
<feature type="domain" description="EGF-like" evidence="3">
    <location>
        <begin position="347"/>
        <end position="387"/>
    </location>
</feature>
<dbReference type="Gene3D" id="2.10.220.10">
    <property type="entry name" value="Hormone Receptor, Insulin-like Growth Factor Receptor 1, Chain A, domain 2"/>
    <property type="match status" value="3"/>
</dbReference>
<feature type="domain" description="EGF-like" evidence="3">
    <location>
        <begin position="247"/>
        <end position="296"/>
    </location>
</feature>
<dbReference type="PANTHER" id="PTHR23275">
    <property type="entry name" value="CABRIOLET.-RELATED"/>
    <property type="match status" value="1"/>
</dbReference>
<keyword evidence="1" id="KW-0472">Membrane</keyword>
<dbReference type="OrthoDB" id="300641at2759"/>
<evidence type="ECO:0000313" key="4">
    <source>
        <dbReference type="EMBL" id="ESU40365.1"/>
    </source>
</evidence>
<dbReference type="VEuPathDB" id="GiardiaDB:QR46_4922"/>
<feature type="domain" description="EGF-like" evidence="3">
    <location>
        <begin position="136"/>
        <end position="187"/>
    </location>
</feature>
<dbReference type="InterPro" id="IPR000742">
    <property type="entry name" value="EGF"/>
</dbReference>
<gene>
    <name evidence="4" type="ORF">GSB_152165</name>
</gene>
<dbReference type="InterPro" id="IPR009030">
    <property type="entry name" value="Growth_fac_rcpt_cys_sf"/>
</dbReference>
<dbReference type="VEuPathDB" id="GiardiaDB:GL50581_1987"/>
<keyword evidence="2" id="KW-0732">Signal</keyword>